<dbReference type="EMBL" id="JAFBWN010000009">
    <property type="protein sequence ID" value="MBM2355684.1"/>
    <property type="molecule type" value="Genomic_DNA"/>
</dbReference>
<gene>
    <name evidence="3" type="ORF">JQX14_14125</name>
</gene>
<dbReference type="AlphaFoldDB" id="A0A9Q2N9X5"/>
<dbReference type="InterPro" id="IPR036250">
    <property type="entry name" value="AcylCo_DH-like_C"/>
</dbReference>
<dbReference type="InterPro" id="IPR009075">
    <property type="entry name" value="AcylCo_DH/oxidase_C"/>
</dbReference>
<dbReference type="Proteomes" id="UP000809337">
    <property type="component" value="Unassembled WGS sequence"/>
</dbReference>
<accession>A0A9Q2N9X5</accession>
<reference evidence="3" key="1">
    <citation type="submission" date="2021-01" db="EMBL/GenBank/DDBJ databases">
        <title>Diatom-associated Roseobacters Show Island Model of Population Structure.</title>
        <authorList>
            <person name="Qu L."/>
            <person name="Feng X."/>
            <person name="Chen Y."/>
            <person name="Li L."/>
            <person name="Wang X."/>
            <person name="Hu Z."/>
            <person name="Wang H."/>
            <person name="Luo H."/>
        </authorList>
    </citation>
    <scope>NUCLEOTIDE SEQUENCE</scope>
    <source>
        <strain evidence="3">SM26-45</strain>
    </source>
</reference>
<protein>
    <submittedName>
        <fullName evidence="3">Acyl-CoA/acyl-ACP dehydrogenase</fullName>
    </submittedName>
</protein>
<dbReference type="Pfam" id="PF00441">
    <property type="entry name" value="Acyl-CoA_dh_1"/>
    <property type="match status" value="1"/>
</dbReference>
<organism evidence="3 4">
    <name type="scientific">Pseudosulfitobacter pseudonitzschiae</name>
    <dbReference type="NCBI Taxonomy" id="1402135"/>
    <lineage>
        <taxon>Bacteria</taxon>
        <taxon>Pseudomonadati</taxon>
        <taxon>Pseudomonadota</taxon>
        <taxon>Alphaproteobacteria</taxon>
        <taxon>Rhodobacterales</taxon>
        <taxon>Roseobacteraceae</taxon>
        <taxon>Pseudosulfitobacter</taxon>
    </lineage>
</organism>
<dbReference type="SUPFAM" id="SSF47203">
    <property type="entry name" value="Acyl-CoA dehydrogenase C-terminal domain-like"/>
    <property type="match status" value="1"/>
</dbReference>
<evidence type="ECO:0000256" key="1">
    <source>
        <dbReference type="ARBA" id="ARBA00022630"/>
    </source>
</evidence>
<dbReference type="RefSeq" id="WP_162179367.1">
    <property type="nucleotide sequence ID" value="NZ_CP086796.1"/>
</dbReference>
<comment type="caution">
    <text evidence="3">The sequence shown here is derived from an EMBL/GenBank/DDBJ whole genome shotgun (WGS) entry which is preliminary data.</text>
</comment>
<dbReference type="GO" id="GO:0016627">
    <property type="term" value="F:oxidoreductase activity, acting on the CH-CH group of donors"/>
    <property type="evidence" value="ECO:0007669"/>
    <property type="project" value="InterPro"/>
</dbReference>
<sequence length="82" mass="9148">MHLCASPCFKVLLHGRNAERIVVASAEVGFGMYVLENAAAYARERIVFGRPIGQNQAIQHPLVRTPHWFRPAQSHEAAIALR</sequence>
<proteinExistence type="predicted"/>
<evidence type="ECO:0000313" key="4">
    <source>
        <dbReference type="Proteomes" id="UP000809337"/>
    </source>
</evidence>
<dbReference type="Gene3D" id="1.20.140.10">
    <property type="entry name" value="Butyryl-CoA Dehydrogenase, subunit A, domain 3"/>
    <property type="match status" value="1"/>
</dbReference>
<name>A0A9Q2N9X5_9RHOB</name>
<evidence type="ECO:0000313" key="3">
    <source>
        <dbReference type="EMBL" id="MBM2355684.1"/>
    </source>
</evidence>
<keyword evidence="1" id="KW-0285">Flavoprotein</keyword>
<feature type="domain" description="Acyl-CoA dehydrogenase/oxidase C-terminal" evidence="2">
    <location>
        <begin position="10"/>
        <end position="64"/>
    </location>
</feature>
<evidence type="ECO:0000259" key="2">
    <source>
        <dbReference type="Pfam" id="PF00441"/>
    </source>
</evidence>